<evidence type="ECO:0000256" key="5">
    <source>
        <dbReference type="ARBA" id="ARBA00022475"/>
    </source>
</evidence>
<evidence type="ECO:0000256" key="6">
    <source>
        <dbReference type="ARBA" id="ARBA00022519"/>
    </source>
</evidence>
<evidence type="ECO:0000313" key="12">
    <source>
        <dbReference type="EMBL" id="ONG38511.1"/>
    </source>
</evidence>
<sequence>MTVKQPGKGWWVFAVSLLLLFIVLQLPAAWIIARVSPNNPYIDSISGSIWQGQADWHVEQVQGVVSWKLRPWSLLLLRVGADVELRTGDTRLDGKVAMSLNQRRIEQFNGQISTQTLSSLFPWQWPNNPLQLRDIKVIYHKQQGWQDAEGQMNWAGGMLGYPFEGHIERANLPPLMAQLSAPQGRLQLNMTTVQNERMGDIYLSKDQMLEVQLTQRLLLTVAGYRGQAGLDTAVVSTRQPLSSLRAP</sequence>
<gene>
    <name evidence="12" type="ORF">BKE30_12195</name>
</gene>
<name>A0A1S8CSW4_9GAMM</name>
<keyword evidence="8" id="KW-0653">Protein transport</keyword>
<comment type="caution">
    <text evidence="12">The sequence shown here is derived from an EMBL/GenBank/DDBJ whole genome shotgun (WGS) entry which is preliminary data.</text>
</comment>
<keyword evidence="11" id="KW-1133">Transmembrane helix</keyword>
<evidence type="ECO:0000313" key="13">
    <source>
        <dbReference type="Proteomes" id="UP000192132"/>
    </source>
</evidence>
<dbReference type="AlphaFoldDB" id="A0A1S8CSW4"/>
<evidence type="ECO:0000256" key="4">
    <source>
        <dbReference type="ARBA" id="ARBA00022448"/>
    </source>
</evidence>
<evidence type="ECO:0000256" key="8">
    <source>
        <dbReference type="ARBA" id="ARBA00022927"/>
    </source>
</evidence>
<dbReference type="GO" id="GO:0005886">
    <property type="term" value="C:plasma membrane"/>
    <property type="evidence" value="ECO:0007669"/>
    <property type="project" value="UniProtKB-SubCell"/>
</dbReference>
<comment type="subcellular location">
    <subcellularLocation>
        <location evidence="1">Cell inner membrane</location>
    </subcellularLocation>
</comment>
<dbReference type="GO" id="GO:0015627">
    <property type="term" value="C:type II protein secretion system complex"/>
    <property type="evidence" value="ECO:0007669"/>
    <property type="project" value="InterPro"/>
</dbReference>
<dbReference type="RefSeq" id="WP_076878882.1">
    <property type="nucleotide sequence ID" value="NZ_MLCN01000032.1"/>
</dbReference>
<accession>A0A1S8CSW4</accession>
<dbReference type="Proteomes" id="UP000192132">
    <property type="component" value="Unassembled WGS sequence"/>
</dbReference>
<keyword evidence="4" id="KW-0813">Transport</keyword>
<dbReference type="STRING" id="1907941.BKE30_12195"/>
<keyword evidence="9 11" id="KW-0472">Membrane</keyword>
<keyword evidence="5" id="KW-1003">Cell membrane</keyword>
<keyword evidence="7 11" id="KW-0812">Transmembrane</keyword>
<comment type="similarity">
    <text evidence="2">Belongs to the GSP N family.</text>
</comment>
<dbReference type="GO" id="GO:0015628">
    <property type="term" value="P:protein secretion by the type II secretion system"/>
    <property type="evidence" value="ECO:0007669"/>
    <property type="project" value="InterPro"/>
</dbReference>
<proteinExistence type="inferred from homology"/>
<evidence type="ECO:0000256" key="1">
    <source>
        <dbReference type="ARBA" id="ARBA00004533"/>
    </source>
</evidence>
<dbReference type="OrthoDB" id="6706905at2"/>
<dbReference type="InterPro" id="IPR022792">
    <property type="entry name" value="T2SS_protein-GspN"/>
</dbReference>
<evidence type="ECO:0000256" key="10">
    <source>
        <dbReference type="ARBA" id="ARBA00030772"/>
    </source>
</evidence>
<keyword evidence="6" id="KW-0997">Cell inner membrane</keyword>
<evidence type="ECO:0000256" key="9">
    <source>
        <dbReference type="ARBA" id="ARBA00023136"/>
    </source>
</evidence>
<evidence type="ECO:0000256" key="3">
    <source>
        <dbReference type="ARBA" id="ARBA00021563"/>
    </source>
</evidence>
<evidence type="ECO:0000256" key="2">
    <source>
        <dbReference type="ARBA" id="ARBA00007208"/>
    </source>
</evidence>
<protein>
    <recommendedName>
        <fullName evidence="3">Type II secretion system protein N</fullName>
    </recommendedName>
    <alternativeName>
        <fullName evidence="10">General secretion pathway protein N</fullName>
    </alternativeName>
</protein>
<organism evidence="12 13">
    <name type="scientific">Alkanindiges hydrocarboniclasticus</name>
    <dbReference type="NCBI Taxonomy" id="1907941"/>
    <lineage>
        <taxon>Bacteria</taxon>
        <taxon>Pseudomonadati</taxon>
        <taxon>Pseudomonadota</taxon>
        <taxon>Gammaproteobacteria</taxon>
        <taxon>Moraxellales</taxon>
        <taxon>Moraxellaceae</taxon>
        <taxon>Alkanindiges</taxon>
    </lineage>
</organism>
<evidence type="ECO:0000256" key="7">
    <source>
        <dbReference type="ARBA" id="ARBA00022692"/>
    </source>
</evidence>
<feature type="transmembrane region" description="Helical" evidence="11">
    <location>
        <begin position="12"/>
        <end position="33"/>
    </location>
</feature>
<dbReference type="EMBL" id="MLCN01000032">
    <property type="protein sequence ID" value="ONG38511.1"/>
    <property type="molecule type" value="Genomic_DNA"/>
</dbReference>
<evidence type="ECO:0000256" key="11">
    <source>
        <dbReference type="SAM" id="Phobius"/>
    </source>
</evidence>
<dbReference type="Pfam" id="PF01203">
    <property type="entry name" value="T2SSN"/>
    <property type="match status" value="1"/>
</dbReference>
<keyword evidence="13" id="KW-1185">Reference proteome</keyword>
<reference evidence="12 13" key="1">
    <citation type="submission" date="2016-10" db="EMBL/GenBank/DDBJ databases">
        <title>Draft Genome sequence of Alkanindiges sp. strain H1.</title>
        <authorList>
            <person name="Subhash Y."/>
            <person name="Lee S."/>
        </authorList>
    </citation>
    <scope>NUCLEOTIDE SEQUENCE [LARGE SCALE GENOMIC DNA]</scope>
    <source>
        <strain evidence="12 13">H1</strain>
    </source>
</reference>